<protein>
    <submittedName>
        <fullName evidence="2">Uncharacterized protein</fullName>
    </submittedName>
</protein>
<name>A0A6C0QQ84_9BACL</name>
<dbReference type="AlphaFoldDB" id="A0A6C0QQ84"/>
<evidence type="ECO:0000256" key="1">
    <source>
        <dbReference type="SAM" id="MobiDB-lite"/>
    </source>
</evidence>
<accession>A0A6C0QQ84</accession>
<gene>
    <name evidence="2" type="ORF">ERICV_01719</name>
</gene>
<dbReference type="EMBL" id="CP019717">
    <property type="protein sequence ID" value="QHZ50874.1"/>
    <property type="molecule type" value="Genomic_DNA"/>
</dbReference>
<organism evidence="2 3">
    <name type="scientific">Paenibacillus larvae subsp. larvae</name>
    <dbReference type="NCBI Taxonomy" id="147375"/>
    <lineage>
        <taxon>Bacteria</taxon>
        <taxon>Bacillati</taxon>
        <taxon>Bacillota</taxon>
        <taxon>Bacilli</taxon>
        <taxon>Bacillales</taxon>
        <taxon>Paenibacillaceae</taxon>
        <taxon>Paenibacillus</taxon>
    </lineage>
</organism>
<evidence type="ECO:0000313" key="3">
    <source>
        <dbReference type="Proteomes" id="UP000464330"/>
    </source>
</evidence>
<dbReference type="Proteomes" id="UP000464330">
    <property type="component" value="Chromosome"/>
</dbReference>
<sequence length="50" mass="5933">MKEIREQYELQFLKLLAKGMKLRLEKKHSEANTTHDRNQSLHTPRTPKTG</sequence>
<feature type="compositionally biased region" description="Basic and acidic residues" evidence="1">
    <location>
        <begin position="27"/>
        <end position="39"/>
    </location>
</feature>
<feature type="region of interest" description="Disordered" evidence="1">
    <location>
        <begin position="26"/>
        <end position="50"/>
    </location>
</feature>
<feature type="compositionally biased region" description="Polar residues" evidence="1">
    <location>
        <begin position="40"/>
        <end position="50"/>
    </location>
</feature>
<reference evidence="2 3" key="1">
    <citation type="journal article" date="2020" name="Int. J. Med. Microbiol.">
        <title>Discovery of Paenibacillus larvae ERIC V: Phenotypic and genomic comparison to genotypes ERIC I-IV reveal different inventories of virulence factors which correlate with epidemiological prevalences of American Foulbrood.</title>
        <authorList>
            <person name="Beims H."/>
            <person name="Bunk B."/>
            <person name="Erler S."/>
            <person name="Mohr K.I."/>
            <person name="Sproer C."/>
            <person name="Pradella S."/>
            <person name="Gunther G."/>
            <person name="Rohde M."/>
            <person name="von der Ohe W."/>
            <person name="Steinert M."/>
        </authorList>
    </citation>
    <scope>NUCLEOTIDE SEQUENCE [LARGE SCALE GENOMIC DNA]</scope>
    <source>
        <strain evidence="2">Eric_V</strain>
    </source>
</reference>
<evidence type="ECO:0000313" key="2">
    <source>
        <dbReference type="EMBL" id="QHZ50874.1"/>
    </source>
</evidence>
<proteinExistence type="predicted"/>